<dbReference type="Gene3D" id="3.20.20.450">
    <property type="entry name" value="EAL domain"/>
    <property type="match status" value="1"/>
</dbReference>
<evidence type="ECO:0000259" key="1">
    <source>
        <dbReference type="PROSITE" id="PS50883"/>
    </source>
</evidence>
<dbReference type="SUPFAM" id="SSF141868">
    <property type="entry name" value="EAL domain-like"/>
    <property type="match status" value="1"/>
</dbReference>
<dbReference type="Proteomes" id="UP001597033">
    <property type="component" value="Unassembled WGS sequence"/>
</dbReference>
<evidence type="ECO:0000313" key="2">
    <source>
        <dbReference type="EMBL" id="MFD1042746.1"/>
    </source>
</evidence>
<dbReference type="PANTHER" id="PTHR33121:SF70">
    <property type="entry name" value="SIGNALING PROTEIN YKOW"/>
    <property type="match status" value="1"/>
</dbReference>
<gene>
    <name evidence="2" type="ORF">ACFQ2N_10345</name>
</gene>
<feature type="domain" description="EAL" evidence="1">
    <location>
        <begin position="1"/>
        <end position="249"/>
    </location>
</feature>
<proteinExistence type="predicted"/>
<dbReference type="InterPro" id="IPR001633">
    <property type="entry name" value="EAL_dom"/>
</dbReference>
<dbReference type="CDD" id="cd01948">
    <property type="entry name" value="EAL"/>
    <property type="match status" value="1"/>
</dbReference>
<evidence type="ECO:0000313" key="3">
    <source>
        <dbReference type="Proteomes" id="UP001597033"/>
    </source>
</evidence>
<dbReference type="Pfam" id="PF00563">
    <property type="entry name" value="EAL"/>
    <property type="match status" value="1"/>
</dbReference>
<keyword evidence="3" id="KW-1185">Reference proteome</keyword>
<protein>
    <submittedName>
        <fullName evidence="2">EAL domain-containing protein</fullName>
    </submittedName>
</protein>
<dbReference type="RefSeq" id="WP_162377792.1">
    <property type="nucleotide sequence ID" value="NZ_JBHTKN010000006.1"/>
</dbReference>
<accession>A0ABW3LYS0</accession>
<dbReference type="EMBL" id="JBHTKN010000006">
    <property type="protein sequence ID" value="MFD1042746.1"/>
    <property type="molecule type" value="Genomic_DNA"/>
</dbReference>
<reference evidence="3" key="1">
    <citation type="journal article" date="2019" name="Int. J. Syst. Evol. Microbiol.">
        <title>The Global Catalogue of Microorganisms (GCM) 10K type strain sequencing project: providing services to taxonomists for standard genome sequencing and annotation.</title>
        <authorList>
            <consortium name="The Broad Institute Genomics Platform"/>
            <consortium name="The Broad Institute Genome Sequencing Center for Infectious Disease"/>
            <person name="Wu L."/>
            <person name="Ma J."/>
        </authorList>
    </citation>
    <scope>NUCLEOTIDE SEQUENCE [LARGE SCALE GENOMIC DNA]</scope>
    <source>
        <strain evidence="3">CCUG 55854</strain>
    </source>
</reference>
<comment type="caution">
    <text evidence="2">The sequence shown here is derived from an EMBL/GenBank/DDBJ whole genome shotgun (WGS) entry which is preliminary data.</text>
</comment>
<name>A0ABW3LYS0_9GAMM</name>
<dbReference type="InterPro" id="IPR050706">
    <property type="entry name" value="Cyclic-di-GMP_PDE-like"/>
</dbReference>
<sequence length="261" mass="28572">MVTAADIQAGLERNEFFLEYQPVVSVADGRCVGCEALLRWRRLGRVVGPQEFIPLAEETALGGLLTYHTIETVARELGPWLLARPHLFIGINIPPALLGRGGIEYAAQKTGYDQTLRNQLVLEVTERGIPDGIGMNEMEEAARSGVRFALDDVMLDSANLAVLSRCKFHIVKIDRRLVADIRPDQPRPEWLAGLAALLAATDLQVIAEGVETPAQAQVLREAGIPMAQGFLYSRPLPARALQAFQAWHETPAAERGRPPGP</sequence>
<dbReference type="PANTHER" id="PTHR33121">
    <property type="entry name" value="CYCLIC DI-GMP PHOSPHODIESTERASE PDEF"/>
    <property type="match status" value="1"/>
</dbReference>
<organism evidence="2 3">
    <name type="scientific">Pseudoxanthomonas kaohsiungensis</name>
    <dbReference type="NCBI Taxonomy" id="283923"/>
    <lineage>
        <taxon>Bacteria</taxon>
        <taxon>Pseudomonadati</taxon>
        <taxon>Pseudomonadota</taxon>
        <taxon>Gammaproteobacteria</taxon>
        <taxon>Lysobacterales</taxon>
        <taxon>Lysobacteraceae</taxon>
        <taxon>Pseudoxanthomonas</taxon>
    </lineage>
</organism>
<dbReference type="PROSITE" id="PS50883">
    <property type="entry name" value="EAL"/>
    <property type="match status" value="1"/>
</dbReference>
<dbReference type="InterPro" id="IPR035919">
    <property type="entry name" value="EAL_sf"/>
</dbReference>
<dbReference type="SMART" id="SM00052">
    <property type="entry name" value="EAL"/>
    <property type="match status" value="1"/>
</dbReference>